<dbReference type="EMBL" id="BART01000047">
    <property type="protein sequence ID" value="GAG62551.1"/>
    <property type="molecule type" value="Genomic_DNA"/>
</dbReference>
<protein>
    <submittedName>
        <fullName evidence="1">Uncharacterized protein</fullName>
    </submittedName>
</protein>
<evidence type="ECO:0000313" key="1">
    <source>
        <dbReference type="EMBL" id="GAG62551.1"/>
    </source>
</evidence>
<accession>X1ARR2</accession>
<feature type="non-terminal residue" evidence="1">
    <location>
        <position position="1"/>
    </location>
</feature>
<name>X1ARR2_9ZZZZ</name>
<sequence length="162" mass="19131">KKAITELNIDDDLNKYYKLRQQITPINGKVNISLKERDKKIEKELKRTYKIDINFGTPQTYYKDDELDNRTAFGNVLKNFAELNCKKSLIYEESSNFNKSPISPIAVLIVTLQLQLKLINLHQYAQITFSREVSRNITLLLLQVHYQHRMFLHSLQILEFLE</sequence>
<dbReference type="AlphaFoldDB" id="X1ARR2"/>
<organism evidence="1">
    <name type="scientific">marine sediment metagenome</name>
    <dbReference type="NCBI Taxonomy" id="412755"/>
    <lineage>
        <taxon>unclassified sequences</taxon>
        <taxon>metagenomes</taxon>
        <taxon>ecological metagenomes</taxon>
    </lineage>
</organism>
<reference evidence="1" key="1">
    <citation type="journal article" date="2014" name="Front. Microbiol.">
        <title>High frequency of phylogenetically diverse reductive dehalogenase-homologous genes in deep subseafloor sedimentary metagenomes.</title>
        <authorList>
            <person name="Kawai M."/>
            <person name="Futagami T."/>
            <person name="Toyoda A."/>
            <person name="Takaki Y."/>
            <person name="Nishi S."/>
            <person name="Hori S."/>
            <person name="Arai W."/>
            <person name="Tsubouchi T."/>
            <person name="Morono Y."/>
            <person name="Uchiyama I."/>
            <person name="Ito T."/>
            <person name="Fujiyama A."/>
            <person name="Inagaki F."/>
            <person name="Takami H."/>
        </authorList>
    </citation>
    <scope>NUCLEOTIDE SEQUENCE</scope>
    <source>
        <strain evidence="1">Expedition CK06-06</strain>
    </source>
</reference>
<proteinExistence type="predicted"/>
<comment type="caution">
    <text evidence="1">The sequence shown here is derived from an EMBL/GenBank/DDBJ whole genome shotgun (WGS) entry which is preliminary data.</text>
</comment>
<gene>
    <name evidence="1" type="ORF">S01H4_00370</name>
</gene>